<protein>
    <submittedName>
        <fullName evidence="1">Uncharacterized protein</fullName>
    </submittedName>
</protein>
<reference evidence="2" key="1">
    <citation type="submission" date="2017-06" db="EMBL/GenBank/DDBJ databases">
        <authorList>
            <person name="Varghese N."/>
            <person name="Submissions S."/>
        </authorList>
    </citation>
    <scope>NUCLEOTIDE SEQUENCE [LARGE SCALE GENOMIC DNA]</scope>
    <source>
        <strain evidence="2">DSM 22348</strain>
    </source>
</reference>
<accession>A0A239KIF4</accession>
<evidence type="ECO:0000313" key="1">
    <source>
        <dbReference type="EMBL" id="SNT18136.1"/>
    </source>
</evidence>
<proteinExistence type="predicted"/>
<gene>
    <name evidence="1" type="ORF">SAMN05444352_12734</name>
</gene>
<dbReference type="EMBL" id="FZOL01000027">
    <property type="protein sequence ID" value="SNT18136.1"/>
    <property type="molecule type" value="Genomic_DNA"/>
</dbReference>
<dbReference type="AlphaFoldDB" id="A0A239KIF4"/>
<dbReference type="Proteomes" id="UP000198407">
    <property type="component" value="Unassembled WGS sequence"/>
</dbReference>
<sequence>MTLVGATIIPCPRSEQKVATHWLEFELVGEDDQPVPWEHYLVIFPDGTRASGYLDENGSARLEGITQEGVCRVGFPELDGEAWEELELE</sequence>
<organism evidence="1 2">
    <name type="scientific">Pseudomonas japonica</name>
    <dbReference type="NCBI Taxonomy" id="256466"/>
    <lineage>
        <taxon>Bacteria</taxon>
        <taxon>Pseudomonadati</taxon>
        <taxon>Pseudomonadota</taxon>
        <taxon>Gammaproteobacteria</taxon>
        <taxon>Pseudomonadales</taxon>
        <taxon>Pseudomonadaceae</taxon>
        <taxon>Pseudomonas</taxon>
    </lineage>
</organism>
<evidence type="ECO:0000313" key="2">
    <source>
        <dbReference type="Proteomes" id="UP000198407"/>
    </source>
</evidence>
<keyword evidence="2" id="KW-1185">Reference proteome</keyword>
<dbReference type="OrthoDB" id="9816564at2"/>
<dbReference type="STRING" id="1215104.GCA_000730585_01719"/>
<dbReference type="RefSeq" id="WP_052419500.1">
    <property type="nucleotide sequence ID" value="NZ_FZOL01000027.1"/>
</dbReference>
<name>A0A239KIF4_9PSED</name>